<accession>A0A0R1J378</accession>
<dbReference type="PATRIC" id="fig|1423811.3.peg.56"/>
<dbReference type="Proteomes" id="UP000050929">
    <property type="component" value="Unassembled WGS sequence"/>
</dbReference>
<evidence type="ECO:0008006" key="3">
    <source>
        <dbReference type="Google" id="ProtNLM"/>
    </source>
</evidence>
<evidence type="ECO:0000313" key="2">
    <source>
        <dbReference type="Proteomes" id="UP000050929"/>
    </source>
</evidence>
<name>A0A0R1J378_9LACO</name>
<dbReference type="AlphaFoldDB" id="A0A0R1J378"/>
<proteinExistence type="predicted"/>
<dbReference type="SUPFAM" id="SSF89360">
    <property type="entry name" value="HesB-like domain"/>
    <property type="match status" value="1"/>
</dbReference>
<protein>
    <recommendedName>
        <fullName evidence="3">Iron-sulfur cluster biosynthesis protein</fullName>
    </recommendedName>
</protein>
<keyword evidence="2" id="KW-1185">Reference proteome</keyword>
<dbReference type="STRING" id="1423811.FC72_GL000056"/>
<gene>
    <name evidence="1" type="ORF">FC72_GL000056</name>
</gene>
<sequence>MKEMKIELTEEASKWFEDEVGVKPGDGIHFYGKVYGKTMVHEGFSIAFRTEKPVKPESSTEINGVTYFITDSDVWFFTRYDLLVEYDPELDGPKYIFKSNE</sequence>
<comment type="caution">
    <text evidence="1">The sequence shown here is derived from an EMBL/GenBank/DDBJ whole genome shotgun (WGS) entry which is preliminary data.</text>
</comment>
<evidence type="ECO:0000313" key="1">
    <source>
        <dbReference type="EMBL" id="KRK65615.1"/>
    </source>
</evidence>
<dbReference type="InterPro" id="IPR035903">
    <property type="entry name" value="HesB-like_dom_sf"/>
</dbReference>
<dbReference type="EMBL" id="AZDG01000001">
    <property type="protein sequence ID" value="KRK65615.1"/>
    <property type="molecule type" value="Genomic_DNA"/>
</dbReference>
<organism evidence="1 2">
    <name type="scientific">Companilactobacillus tucceti DSM 20183</name>
    <dbReference type="NCBI Taxonomy" id="1423811"/>
    <lineage>
        <taxon>Bacteria</taxon>
        <taxon>Bacillati</taxon>
        <taxon>Bacillota</taxon>
        <taxon>Bacilli</taxon>
        <taxon>Lactobacillales</taxon>
        <taxon>Lactobacillaceae</taxon>
        <taxon>Companilactobacillus</taxon>
    </lineage>
</organism>
<reference evidence="1 2" key="1">
    <citation type="journal article" date="2015" name="Genome Announc.">
        <title>Expanding the biotechnology potential of lactobacilli through comparative genomics of 213 strains and associated genera.</title>
        <authorList>
            <person name="Sun Z."/>
            <person name="Harris H.M."/>
            <person name="McCann A."/>
            <person name="Guo C."/>
            <person name="Argimon S."/>
            <person name="Zhang W."/>
            <person name="Yang X."/>
            <person name="Jeffery I.B."/>
            <person name="Cooney J.C."/>
            <person name="Kagawa T.F."/>
            <person name="Liu W."/>
            <person name="Song Y."/>
            <person name="Salvetti E."/>
            <person name="Wrobel A."/>
            <person name="Rasinkangas P."/>
            <person name="Parkhill J."/>
            <person name="Rea M.C."/>
            <person name="O'Sullivan O."/>
            <person name="Ritari J."/>
            <person name="Douillard F.P."/>
            <person name="Paul Ross R."/>
            <person name="Yang R."/>
            <person name="Briner A.E."/>
            <person name="Felis G.E."/>
            <person name="de Vos W.M."/>
            <person name="Barrangou R."/>
            <person name="Klaenhammer T.R."/>
            <person name="Caufield P.W."/>
            <person name="Cui Y."/>
            <person name="Zhang H."/>
            <person name="O'Toole P.W."/>
        </authorList>
    </citation>
    <scope>NUCLEOTIDE SEQUENCE [LARGE SCALE GENOMIC DNA]</scope>
    <source>
        <strain evidence="1 2">DSM 20183</strain>
    </source>
</reference>